<feature type="compositionally biased region" description="Acidic residues" evidence="1">
    <location>
        <begin position="476"/>
        <end position="488"/>
    </location>
</feature>
<feature type="region of interest" description="Disordered" evidence="1">
    <location>
        <begin position="162"/>
        <end position="493"/>
    </location>
</feature>
<feature type="compositionally biased region" description="Polar residues" evidence="1">
    <location>
        <begin position="233"/>
        <end position="242"/>
    </location>
</feature>
<feature type="compositionally biased region" description="Basic and acidic residues" evidence="1">
    <location>
        <begin position="391"/>
        <end position="408"/>
    </location>
</feature>
<feature type="compositionally biased region" description="Polar residues" evidence="1">
    <location>
        <begin position="167"/>
        <end position="192"/>
    </location>
</feature>
<feature type="compositionally biased region" description="Basic and acidic residues" evidence="1">
    <location>
        <begin position="218"/>
        <end position="230"/>
    </location>
</feature>
<sequence>MKNLVKVILGLLFGLVSVHSLSLRAGSQELAIAEDVSDLFDGREVRKIEVRSPVSGILSKVNIRQTGYHSSGTAFVVTADSSQYYKSTINTGGKNVSVKRVIDAGRNVYIQIFRDSYVTLYTNKAVGDSVSQYDLLAILFVVKTRQGEAPLVKKLPRSVPTMPIPNPTASSTTVDLDTVNSSLDSSSGQISESVAAEEAGIDKEQKLDLTGESSPTVEAERVTGEVKADETSNEVVAQQTSEEIAEKADSTLDNLASIPEKSELDTDVSDEETNKDNDFSELSEFASDSEESKGASSSRNSESEPEPVSVASSENESQMTKPDQGIEPTAEELSTEIRALAENQNAETPSLDQGETIETQTSIVEVSEVSQAPEDVIETKPITEEISAEENSQKVDVPKAEQDLKDESSVEPPIESPIESPAESPVESPAESPAESATIAPTTETAEEVKEEELLQGLPSQPVVGQLETAEKLEDLDGEPSESMEESGSEGVVSLDSAGRMIGSDIENSGSAVENA</sequence>
<evidence type="ECO:0000313" key="3">
    <source>
        <dbReference type="EMBL" id="PPS95073.1"/>
    </source>
</evidence>
<name>A0ABX5BEL7_CRYHO</name>
<protein>
    <submittedName>
        <fullName evidence="3">Uncharacterized protein</fullName>
    </submittedName>
</protein>
<dbReference type="Proteomes" id="UP001429100">
    <property type="component" value="Unassembled WGS sequence"/>
</dbReference>
<feature type="signal peptide" evidence="2">
    <location>
        <begin position="1"/>
        <end position="20"/>
    </location>
</feature>
<feature type="compositionally biased region" description="Polar residues" evidence="1">
    <location>
        <begin position="342"/>
        <end position="370"/>
    </location>
</feature>
<keyword evidence="4" id="KW-1185">Reference proteome</keyword>
<keyword evidence="2" id="KW-0732">Signal</keyword>
<evidence type="ECO:0000313" key="4">
    <source>
        <dbReference type="Proteomes" id="UP001429100"/>
    </source>
</evidence>
<reference evidence="3 4" key="1">
    <citation type="submission" date="2014-11" db="EMBL/GenBank/DDBJ databases">
        <title>Comparative genomic analysis of Cryptosporidium hominis reveals occurrence of genetic recombination in virulent subtypes.</title>
        <authorList>
            <person name="Guo Y."/>
            <person name="Tang K."/>
            <person name="Frace M."/>
            <person name="Li N."/>
            <person name="Roellig D.M."/>
            <person name="Sammons S."/>
            <person name="Knipe K."/>
            <person name="Rowe L."/>
            <person name="Feng Y."/>
            <person name="Xiao L."/>
        </authorList>
    </citation>
    <scope>NUCLEOTIDE SEQUENCE [LARGE SCALE GENOMIC DNA]</scope>
    <source>
        <strain evidence="3">30976</strain>
    </source>
</reference>
<reference evidence="3 4" key="2">
    <citation type="submission" date="2017-10" db="EMBL/GenBank/DDBJ databases">
        <title>Consistent, comparative and evidence-based genome annotation and re-annotation for the closely-related species, Cryptosporidium parvum, C. hominis and C. tyzzeri.</title>
        <authorList>
            <person name="Baptista R.P."/>
            <person name="Li Y."/>
            <person name="Sateriale A."/>
            <person name="Striepen B."/>
            <person name="Kissinger J.C."/>
        </authorList>
    </citation>
    <scope>NUCLEOTIDE SEQUENCE [LARGE SCALE GENOMIC DNA]</scope>
    <source>
        <strain evidence="3">30976</strain>
    </source>
</reference>
<comment type="caution">
    <text evidence="3">The sequence shown here is derived from an EMBL/GenBank/DDBJ whole genome shotgun (WGS) entry which is preliminary data.</text>
</comment>
<evidence type="ECO:0000256" key="2">
    <source>
        <dbReference type="SAM" id="SignalP"/>
    </source>
</evidence>
<proteinExistence type="predicted"/>
<feature type="compositionally biased region" description="Low complexity" evidence="1">
    <location>
        <begin position="294"/>
        <end position="317"/>
    </location>
</feature>
<dbReference type="EMBL" id="JTAI01000039">
    <property type="protein sequence ID" value="PPS95073.1"/>
    <property type="molecule type" value="Genomic_DNA"/>
</dbReference>
<feature type="compositionally biased region" description="Low complexity" evidence="1">
    <location>
        <begin position="410"/>
        <end position="444"/>
    </location>
</feature>
<feature type="compositionally biased region" description="Basic and acidic residues" evidence="1">
    <location>
        <begin position="200"/>
        <end position="209"/>
    </location>
</feature>
<accession>A0ABX5BEL7</accession>
<organism evidence="3 4">
    <name type="scientific">Cryptosporidium hominis</name>
    <dbReference type="NCBI Taxonomy" id="237895"/>
    <lineage>
        <taxon>Eukaryota</taxon>
        <taxon>Sar</taxon>
        <taxon>Alveolata</taxon>
        <taxon>Apicomplexa</taxon>
        <taxon>Conoidasida</taxon>
        <taxon>Coccidia</taxon>
        <taxon>Eucoccidiorida</taxon>
        <taxon>Eimeriorina</taxon>
        <taxon>Cryptosporidiidae</taxon>
        <taxon>Cryptosporidium</taxon>
    </lineage>
</organism>
<feature type="chain" id="PRO_5046483574" evidence="2">
    <location>
        <begin position="21"/>
        <end position="516"/>
    </location>
</feature>
<evidence type="ECO:0000256" key="1">
    <source>
        <dbReference type="SAM" id="MobiDB-lite"/>
    </source>
</evidence>
<gene>
    <name evidence="3" type="ORF">GY17_00002264</name>
</gene>